<dbReference type="PANTHER" id="PTHR36410">
    <property type="entry name" value="EXPRESSED PROTEIN"/>
    <property type="match status" value="1"/>
</dbReference>
<accession>A0ABD1GCM8</accession>
<feature type="compositionally biased region" description="Basic and acidic residues" evidence="1">
    <location>
        <begin position="43"/>
        <end position="54"/>
    </location>
</feature>
<feature type="region of interest" description="Disordered" evidence="1">
    <location>
        <begin position="29"/>
        <end position="98"/>
    </location>
</feature>
<reference evidence="2 3" key="1">
    <citation type="submission" date="2024-06" db="EMBL/GenBank/DDBJ databases">
        <title>A chromosome level genome sequence of Diviner's sage (Salvia divinorum).</title>
        <authorList>
            <person name="Ford S.A."/>
            <person name="Ro D.-K."/>
            <person name="Ness R.W."/>
            <person name="Phillips M.A."/>
        </authorList>
    </citation>
    <scope>NUCLEOTIDE SEQUENCE [LARGE SCALE GENOMIC DNA]</scope>
    <source>
        <strain evidence="2">SAF-2024a</strain>
        <tissue evidence="2">Leaf</tissue>
    </source>
</reference>
<feature type="compositionally biased region" description="Polar residues" evidence="1">
    <location>
        <begin position="30"/>
        <end position="42"/>
    </location>
</feature>
<gene>
    <name evidence="2" type="ORF">AAHA92_26038</name>
</gene>
<dbReference type="PANTHER" id="PTHR36410:SF1">
    <property type="entry name" value="EXPRESSED PROTEIN"/>
    <property type="match status" value="1"/>
</dbReference>
<organism evidence="2 3">
    <name type="scientific">Salvia divinorum</name>
    <name type="common">Maria pastora</name>
    <name type="synonym">Diviner's sage</name>
    <dbReference type="NCBI Taxonomy" id="28513"/>
    <lineage>
        <taxon>Eukaryota</taxon>
        <taxon>Viridiplantae</taxon>
        <taxon>Streptophyta</taxon>
        <taxon>Embryophyta</taxon>
        <taxon>Tracheophyta</taxon>
        <taxon>Spermatophyta</taxon>
        <taxon>Magnoliopsida</taxon>
        <taxon>eudicotyledons</taxon>
        <taxon>Gunneridae</taxon>
        <taxon>Pentapetalae</taxon>
        <taxon>asterids</taxon>
        <taxon>lamiids</taxon>
        <taxon>Lamiales</taxon>
        <taxon>Lamiaceae</taxon>
        <taxon>Nepetoideae</taxon>
        <taxon>Mentheae</taxon>
        <taxon>Salviinae</taxon>
        <taxon>Salvia</taxon>
        <taxon>Salvia subgen. Calosphace</taxon>
    </lineage>
</organism>
<evidence type="ECO:0000313" key="3">
    <source>
        <dbReference type="Proteomes" id="UP001567538"/>
    </source>
</evidence>
<dbReference type="AlphaFoldDB" id="A0ABD1GCM8"/>
<dbReference type="Proteomes" id="UP001567538">
    <property type="component" value="Unassembled WGS sequence"/>
</dbReference>
<evidence type="ECO:0000313" key="2">
    <source>
        <dbReference type="EMBL" id="KAL1541870.1"/>
    </source>
</evidence>
<sequence length="106" mass="11431">MLRSVTTHHRLSYSLPNYIVGKASTIKFARTSSSSTSDNKPQTSKETDPDKDAKSGANKPLTGGYAKRSDEQGFGATYGGNQSLSKDDEDKIVHGNVPGISLYICF</sequence>
<evidence type="ECO:0000256" key="1">
    <source>
        <dbReference type="SAM" id="MobiDB-lite"/>
    </source>
</evidence>
<name>A0ABD1GCM8_SALDI</name>
<dbReference type="EMBL" id="JBEAFC010000009">
    <property type="protein sequence ID" value="KAL1541870.1"/>
    <property type="molecule type" value="Genomic_DNA"/>
</dbReference>
<proteinExistence type="predicted"/>
<comment type="caution">
    <text evidence="2">The sequence shown here is derived from an EMBL/GenBank/DDBJ whole genome shotgun (WGS) entry which is preliminary data.</text>
</comment>
<protein>
    <submittedName>
        <fullName evidence="2">Uncharacterized protein</fullName>
    </submittedName>
</protein>
<keyword evidence="3" id="KW-1185">Reference proteome</keyword>